<feature type="compositionally biased region" description="Acidic residues" evidence="1">
    <location>
        <begin position="8"/>
        <end position="17"/>
    </location>
</feature>
<feature type="transmembrane region" description="Helical" evidence="2">
    <location>
        <begin position="121"/>
        <end position="139"/>
    </location>
</feature>
<feature type="compositionally biased region" description="Pro residues" evidence="1">
    <location>
        <begin position="163"/>
        <end position="178"/>
    </location>
</feature>
<sequence length="205" mass="21561">GVSQKVNDDDDDDDDDDGKGSVIIASTTMILTVSPMSGEIMPRQFGNPPLPSPILACATMNSKLYAVLKGSSNVPEIVVADMMLTKSWDWQPVQIEVVAGGDLPNNGADGADKKGLSGGTIAAIAAVAVIVIVVLGFVFNRRLRRRKQEEPDSTKKTTVSPDSAPPTPAPVPGPPRGIPPMMLGYSPADITKSKTTSIPDLKRVV</sequence>
<dbReference type="OrthoDB" id="2400492at2759"/>
<gene>
    <name evidence="3" type="ORF">BGZ65_011029</name>
</gene>
<keyword evidence="2" id="KW-0812">Transmembrane</keyword>
<keyword evidence="2" id="KW-0472">Membrane</keyword>
<proteinExistence type="predicted"/>
<evidence type="ECO:0000256" key="1">
    <source>
        <dbReference type="SAM" id="MobiDB-lite"/>
    </source>
</evidence>
<keyword evidence="4" id="KW-1185">Reference proteome</keyword>
<dbReference type="AlphaFoldDB" id="A0A9P6J4A4"/>
<accession>A0A9P6J4A4</accession>
<feature type="non-terminal residue" evidence="3">
    <location>
        <position position="205"/>
    </location>
</feature>
<evidence type="ECO:0000313" key="3">
    <source>
        <dbReference type="EMBL" id="KAF9961220.1"/>
    </source>
</evidence>
<evidence type="ECO:0000256" key="2">
    <source>
        <dbReference type="SAM" id="Phobius"/>
    </source>
</evidence>
<dbReference type="Proteomes" id="UP000749646">
    <property type="component" value="Unassembled WGS sequence"/>
</dbReference>
<protein>
    <submittedName>
        <fullName evidence="3">Uncharacterized protein</fullName>
    </submittedName>
</protein>
<feature type="region of interest" description="Disordered" evidence="1">
    <location>
        <begin position="1"/>
        <end position="20"/>
    </location>
</feature>
<reference evidence="3" key="1">
    <citation type="journal article" date="2020" name="Fungal Divers.">
        <title>Resolving the Mortierellaceae phylogeny through synthesis of multi-gene phylogenetics and phylogenomics.</title>
        <authorList>
            <person name="Vandepol N."/>
            <person name="Liber J."/>
            <person name="Desiro A."/>
            <person name="Na H."/>
            <person name="Kennedy M."/>
            <person name="Barry K."/>
            <person name="Grigoriev I.V."/>
            <person name="Miller A.N."/>
            <person name="O'Donnell K."/>
            <person name="Stajich J.E."/>
            <person name="Bonito G."/>
        </authorList>
    </citation>
    <scope>NUCLEOTIDE SEQUENCE</scope>
    <source>
        <strain evidence="3">MES-2147</strain>
    </source>
</reference>
<organism evidence="3 4">
    <name type="scientific">Modicella reniformis</name>
    <dbReference type="NCBI Taxonomy" id="1440133"/>
    <lineage>
        <taxon>Eukaryota</taxon>
        <taxon>Fungi</taxon>
        <taxon>Fungi incertae sedis</taxon>
        <taxon>Mucoromycota</taxon>
        <taxon>Mortierellomycotina</taxon>
        <taxon>Mortierellomycetes</taxon>
        <taxon>Mortierellales</taxon>
        <taxon>Mortierellaceae</taxon>
        <taxon>Modicella</taxon>
    </lineage>
</organism>
<keyword evidence="2" id="KW-1133">Transmembrane helix</keyword>
<dbReference type="EMBL" id="JAAAHW010006423">
    <property type="protein sequence ID" value="KAF9961220.1"/>
    <property type="molecule type" value="Genomic_DNA"/>
</dbReference>
<name>A0A9P6J4A4_9FUNG</name>
<feature type="region of interest" description="Disordered" evidence="1">
    <location>
        <begin position="146"/>
        <end position="205"/>
    </location>
</feature>
<evidence type="ECO:0000313" key="4">
    <source>
        <dbReference type="Proteomes" id="UP000749646"/>
    </source>
</evidence>
<comment type="caution">
    <text evidence="3">The sequence shown here is derived from an EMBL/GenBank/DDBJ whole genome shotgun (WGS) entry which is preliminary data.</text>
</comment>